<dbReference type="PANTHER" id="PTHR12231">
    <property type="entry name" value="CTX-RELATED TYPE I TRANSMEMBRANE PROTEIN"/>
    <property type="match status" value="1"/>
</dbReference>
<evidence type="ECO:0000313" key="6">
    <source>
        <dbReference type="Proteomes" id="UP000596742"/>
    </source>
</evidence>
<sequence>MVFKSNYTILKTDCLQTGTYRCQASNVIGDRLKNVYAEIDLFVLCSARIDQRRRETPHIVSIMENDDLNITVNLIAYPKPMINWTMRNSETGIISIANVYNSFSISEHSSTLSIRNISKSDYGVYTMYAFNNIGLRYIKSIEVIPQGKVI</sequence>
<gene>
    <name evidence="5" type="ORF">MGAL_10B086708</name>
</gene>
<dbReference type="InterPro" id="IPR036179">
    <property type="entry name" value="Ig-like_dom_sf"/>
</dbReference>
<evidence type="ECO:0000256" key="3">
    <source>
        <dbReference type="ARBA" id="ARBA00023319"/>
    </source>
</evidence>
<dbReference type="InterPro" id="IPR003599">
    <property type="entry name" value="Ig_sub"/>
</dbReference>
<reference evidence="5" key="1">
    <citation type="submission" date="2018-11" db="EMBL/GenBank/DDBJ databases">
        <authorList>
            <person name="Alioto T."/>
            <person name="Alioto T."/>
        </authorList>
    </citation>
    <scope>NUCLEOTIDE SEQUENCE</scope>
</reference>
<feature type="domain" description="Immunoglobulin" evidence="4">
    <location>
        <begin position="57"/>
        <end position="146"/>
    </location>
</feature>
<dbReference type="Pfam" id="PF07679">
    <property type="entry name" value="I-set"/>
    <property type="match status" value="1"/>
</dbReference>
<dbReference type="GO" id="GO:0043005">
    <property type="term" value="C:neuron projection"/>
    <property type="evidence" value="ECO:0007669"/>
    <property type="project" value="TreeGrafter"/>
</dbReference>
<dbReference type="SMART" id="SM00409">
    <property type="entry name" value="IG"/>
    <property type="match status" value="1"/>
</dbReference>
<organism evidence="5 6">
    <name type="scientific">Mytilus galloprovincialis</name>
    <name type="common">Mediterranean mussel</name>
    <dbReference type="NCBI Taxonomy" id="29158"/>
    <lineage>
        <taxon>Eukaryota</taxon>
        <taxon>Metazoa</taxon>
        <taxon>Spiralia</taxon>
        <taxon>Lophotrochozoa</taxon>
        <taxon>Mollusca</taxon>
        <taxon>Bivalvia</taxon>
        <taxon>Autobranchia</taxon>
        <taxon>Pteriomorphia</taxon>
        <taxon>Mytilida</taxon>
        <taxon>Mytiloidea</taxon>
        <taxon>Mytilidae</taxon>
        <taxon>Mytilinae</taxon>
        <taxon>Mytilus</taxon>
    </lineage>
</organism>
<evidence type="ECO:0000313" key="5">
    <source>
        <dbReference type="EMBL" id="VDH91837.1"/>
    </source>
</evidence>
<dbReference type="AlphaFoldDB" id="A0A8B6BJK3"/>
<keyword evidence="1" id="KW-0677">Repeat</keyword>
<comment type="caution">
    <text evidence="5">The sequence shown here is derived from an EMBL/GenBank/DDBJ whole genome shotgun (WGS) entry which is preliminary data.</text>
</comment>
<protein>
    <recommendedName>
        <fullName evidence="4">Immunoglobulin domain-containing protein</fullName>
    </recommendedName>
</protein>
<accession>A0A8B6BJK3</accession>
<dbReference type="PANTHER" id="PTHR12231:SF253">
    <property type="entry name" value="DPR-INTERACTING PROTEIN ETA, ISOFORM B-RELATED"/>
    <property type="match status" value="1"/>
</dbReference>
<dbReference type="InterPro" id="IPR013783">
    <property type="entry name" value="Ig-like_fold"/>
</dbReference>
<evidence type="ECO:0000259" key="4">
    <source>
        <dbReference type="SMART" id="SM00409"/>
    </source>
</evidence>
<dbReference type="InterPro" id="IPR013098">
    <property type="entry name" value="Ig_I-set"/>
</dbReference>
<dbReference type="Gene3D" id="2.60.40.10">
    <property type="entry name" value="Immunoglobulins"/>
    <property type="match status" value="1"/>
</dbReference>
<name>A0A8B6BJK3_MYTGA</name>
<dbReference type="SUPFAM" id="SSF48726">
    <property type="entry name" value="Immunoglobulin"/>
    <property type="match status" value="1"/>
</dbReference>
<evidence type="ECO:0000256" key="2">
    <source>
        <dbReference type="ARBA" id="ARBA00023157"/>
    </source>
</evidence>
<keyword evidence="6" id="KW-1185">Reference proteome</keyword>
<dbReference type="Proteomes" id="UP000596742">
    <property type="component" value="Unassembled WGS sequence"/>
</dbReference>
<evidence type="ECO:0000256" key="1">
    <source>
        <dbReference type="ARBA" id="ARBA00022737"/>
    </source>
</evidence>
<dbReference type="OrthoDB" id="6161934at2759"/>
<keyword evidence="3" id="KW-0393">Immunoglobulin domain</keyword>
<proteinExistence type="predicted"/>
<keyword evidence="2" id="KW-1015">Disulfide bond</keyword>
<dbReference type="EMBL" id="UYJE01000267">
    <property type="protein sequence ID" value="VDH91837.1"/>
    <property type="molecule type" value="Genomic_DNA"/>
</dbReference>
<dbReference type="InterPro" id="IPR051170">
    <property type="entry name" value="Neural/epithelial_adhesion"/>
</dbReference>